<dbReference type="GO" id="GO:0008017">
    <property type="term" value="F:microtubule binding"/>
    <property type="evidence" value="ECO:0000318"/>
    <property type="project" value="GO_Central"/>
</dbReference>
<evidence type="ECO:0000256" key="2">
    <source>
        <dbReference type="SAM" id="MobiDB-lite"/>
    </source>
</evidence>
<dbReference type="Pfam" id="PF03999">
    <property type="entry name" value="MAP65_ASE1"/>
    <property type="match status" value="1"/>
</dbReference>
<dbReference type="GeneID" id="446268"/>
<dbReference type="Xenbase" id="XB-GENE-1020948">
    <property type="gene designation" value="prc1.2.L"/>
</dbReference>
<feature type="coiled-coil region" evidence="1">
    <location>
        <begin position="484"/>
        <end position="511"/>
    </location>
</feature>
<gene>
    <name evidence="4 5" type="primary">prc1.2.L</name>
</gene>
<feature type="coiled-coil region" evidence="1">
    <location>
        <begin position="314"/>
        <end position="341"/>
    </location>
</feature>
<sequence length="683" mass="79513">MLNRQTIYKGRNISDVSTTFNCAAFLLVQQHRVTVPGRSRLRGKTSICRALLFSLRPIRGGVETVEPNLKTRWIARFLVLVFCLFARTSSCIDRTMPRGTRKSEVLAASLISSMNHALSRLMDIWDGLGIKEEMRMRRMEEVKKHIEELFNRMISEEVDMKDRIEKSIQNCKKELKVLCHELSIEEYMVDEGMTVLQTERDLRVRLELLLTEKNERLEELRLLQQKDIELCTDLCVTPYYIPTGSIPSRQQLEELKEHIKVYTEEKKQRLQIFSTLRAEIRQCLDEMGRQPENSLEQDAICEDEEAFFLTADNIKALRVLKEQLELKKETMLSNLSAIKERVQVLWSRLQVPQDEQETCQKSSLCSIADSIKLWENELQHLEDLKKANLKDVVLKIRDELKMYWDKCLYTTEQRNAFTPYYNDDFTEDLLSQHDEEVVRMRLQYEKCKEMLDAVNKWETSWGQFVLLEKKASDPNRFSNRGGSLLKEEKERVKLQKLLSKLEEELKSRIEAWETEQGCAFLLKGCKFMDYVTSQWEMHKKQKEREKQDRSLKKEEHTPFKTPVKRPAGSCIQGTPSNKTRKLNGTSNSVMSRTTVSNSSTSTSSQSLNGKMPLSTIKTPMKTRDTPGRTPLQDSNKQSSGLSSQPSSYSEFKEEMTKKSSNSDAIFNSTILYCLEFHPETWLT</sequence>
<feature type="compositionally biased region" description="Basic and acidic residues" evidence="2">
    <location>
        <begin position="538"/>
        <end position="558"/>
    </location>
</feature>
<dbReference type="GO" id="GO:1990023">
    <property type="term" value="C:mitotic spindle midzone"/>
    <property type="evidence" value="ECO:0000318"/>
    <property type="project" value="GO_Central"/>
</dbReference>
<dbReference type="GO" id="GO:0005819">
    <property type="term" value="C:spindle"/>
    <property type="evidence" value="ECO:0000318"/>
    <property type="project" value="GO_Central"/>
</dbReference>
<feature type="region of interest" description="Disordered" evidence="2">
    <location>
        <begin position="538"/>
        <end position="660"/>
    </location>
</feature>
<reference evidence="4" key="1">
    <citation type="submission" date="2025-08" db="UniProtKB">
        <authorList>
            <consortium name="RefSeq"/>
        </authorList>
    </citation>
    <scope>IDENTIFICATION</scope>
    <source>
        <strain evidence="4">J_2021</strain>
        <tissue evidence="4">Erythrocytes</tissue>
    </source>
</reference>
<dbReference type="PANTHER" id="PTHR19321">
    <property type="entry name" value="PROTEIN REGULATOR OF CYTOKINESIS 1 PRC1-RELATED"/>
    <property type="match status" value="1"/>
</dbReference>
<dbReference type="GO" id="GO:0000226">
    <property type="term" value="P:microtubule cytoskeleton organization"/>
    <property type="evidence" value="ECO:0000318"/>
    <property type="project" value="GO_Central"/>
</dbReference>
<dbReference type="AlphaFoldDB" id="A0A8J0URW6"/>
<dbReference type="Proteomes" id="UP000186698">
    <property type="component" value="Chromosome 1L"/>
</dbReference>
<feature type="coiled-coil region" evidence="1">
    <location>
        <begin position="161"/>
        <end position="226"/>
    </location>
</feature>
<dbReference type="PANTHER" id="PTHR19321:SF6">
    <property type="entry name" value="PROTEIN REGULATOR OF CYTOKINESIS 1"/>
    <property type="match status" value="1"/>
</dbReference>
<organism evidence="3 4">
    <name type="scientific">Xenopus laevis</name>
    <name type="common">African clawed frog</name>
    <dbReference type="NCBI Taxonomy" id="8355"/>
    <lineage>
        <taxon>Eukaryota</taxon>
        <taxon>Metazoa</taxon>
        <taxon>Chordata</taxon>
        <taxon>Craniata</taxon>
        <taxon>Vertebrata</taxon>
        <taxon>Euteleostomi</taxon>
        <taxon>Amphibia</taxon>
        <taxon>Batrachia</taxon>
        <taxon>Anura</taxon>
        <taxon>Pipoidea</taxon>
        <taxon>Pipidae</taxon>
        <taxon>Xenopodinae</taxon>
        <taxon>Xenopus</taxon>
        <taxon>Xenopus</taxon>
    </lineage>
</organism>
<evidence type="ECO:0000313" key="3">
    <source>
        <dbReference type="Proteomes" id="UP000186698"/>
    </source>
</evidence>
<dbReference type="AGR" id="Xenbase:XB-GENE-1020948"/>
<feature type="compositionally biased region" description="Low complexity" evidence="2">
    <location>
        <begin position="585"/>
        <end position="606"/>
    </location>
</feature>
<evidence type="ECO:0000313" key="4">
    <source>
        <dbReference type="RefSeq" id="XP_018108370.1"/>
    </source>
</evidence>
<protein>
    <submittedName>
        <fullName evidence="4">Protein regulator of cytokinesis 1 isoform X1</fullName>
    </submittedName>
</protein>
<dbReference type="GO" id="GO:0051256">
    <property type="term" value="P:mitotic spindle midzone assembly"/>
    <property type="evidence" value="ECO:0000318"/>
    <property type="project" value="GO_Central"/>
</dbReference>
<dbReference type="Gene3D" id="1.20.58.1520">
    <property type="match status" value="1"/>
</dbReference>
<dbReference type="InterPro" id="IPR007145">
    <property type="entry name" value="MAP65_Ase1_PRC1"/>
</dbReference>
<dbReference type="RefSeq" id="XP_018108370.1">
    <property type="nucleotide sequence ID" value="XM_018252881.2"/>
</dbReference>
<name>A0A8J0URW6_XENLA</name>
<keyword evidence="3" id="KW-1185">Reference proteome</keyword>
<dbReference type="CTD" id="446268"/>
<feature type="compositionally biased region" description="Low complexity" evidence="2">
    <location>
        <begin position="632"/>
        <end position="649"/>
    </location>
</feature>
<accession>A0A8J0URW6</accession>
<dbReference type="OrthoDB" id="642895at2759"/>
<keyword evidence="1" id="KW-0175">Coiled coil</keyword>
<proteinExistence type="predicted"/>
<evidence type="ECO:0000313" key="5">
    <source>
        <dbReference type="Xenbase" id="XB-GENE-1020948"/>
    </source>
</evidence>
<evidence type="ECO:0000256" key="1">
    <source>
        <dbReference type="SAM" id="Coils"/>
    </source>
</evidence>
<dbReference type="GO" id="GO:0005737">
    <property type="term" value="C:cytoplasm"/>
    <property type="evidence" value="ECO:0000318"/>
    <property type="project" value="GO_Central"/>
</dbReference>
<dbReference type="KEGG" id="xla:446268"/>